<protein>
    <submittedName>
        <fullName evidence="2">Uncharacterized protein</fullName>
    </submittedName>
</protein>
<dbReference type="EMBL" id="JAUHLN010000003">
    <property type="protein sequence ID" value="MDN4074370.1"/>
    <property type="molecule type" value="Genomic_DNA"/>
</dbReference>
<dbReference type="Proteomes" id="UP001168694">
    <property type="component" value="Unassembled WGS sequence"/>
</dbReference>
<organism evidence="2 3">
    <name type="scientific">Fictibacillus terranigra</name>
    <dbReference type="NCBI Taxonomy" id="3058424"/>
    <lineage>
        <taxon>Bacteria</taxon>
        <taxon>Bacillati</taxon>
        <taxon>Bacillota</taxon>
        <taxon>Bacilli</taxon>
        <taxon>Bacillales</taxon>
        <taxon>Fictibacillaceae</taxon>
        <taxon>Fictibacillus</taxon>
    </lineage>
</organism>
<evidence type="ECO:0000313" key="3">
    <source>
        <dbReference type="Proteomes" id="UP001168694"/>
    </source>
</evidence>
<name>A0ABT8E8Z6_9BACL</name>
<sequence length="50" mass="5678">MSERTGQTDTDQYKIKNIGPKQTPSEVHEMVTADQPDELAAREQKNKFGE</sequence>
<dbReference type="RefSeq" id="WP_290400504.1">
    <property type="nucleotide sequence ID" value="NZ_JAUHLN010000003.1"/>
</dbReference>
<reference evidence="2" key="1">
    <citation type="submission" date="2023-06" db="EMBL/GenBank/DDBJ databases">
        <title>Draft Genome Sequences of Representative Paenibacillus Polymyxa, Bacillus cereus, Fictibacillus sp., and Brevibacillus agri Strains Isolated from Amazonian Dark Earth.</title>
        <authorList>
            <person name="Pellegrinetti T.A."/>
            <person name="Cunha I.C.M."/>
            <person name="Chaves M.G."/>
            <person name="Freitas A.S."/>
            <person name="Silva A.V.R."/>
            <person name="Tsai S.M."/>
            <person name="Mendes L.W."/>
        </authorList>
    </citation>
    <scope>NUCLEOTIDE SEQUENCE</scope>
    <source>
        <strain evidence="2">CENA-BCM004</strain>
    </source>
</reference>
<evidence type="ECO:0000313" key="2">
    <source>
        <dbReference type="EMBL" id="MDN4074370.1"/>
    </source>
</evidence>
<evidence type="ECO:0000256" key="1">
    <source>
        <dbReference type="SAM" id="MobiDB-lite"/>
    </source>
</evidence>
<gene>
    <name evidence="2" type="ORF">QYF49_15395</name>
</gene>
<feature type="region of interest" description="Disordered" evidence="1">
    <location>
        <begin position="1"/>
        <end position="30"/>
    </location>
</feature>
<proteinExistence type="predicted"/>
<keyword evidence="3" id="KW-1185">Reference proteome</keyword>
<comment type="caution">
    <text evidence="2">The sequence shown here is derived from an EMBL/GenBank/DDBJ whole genome shotgun (WGS) entry which is preliminary data.</text>
</comment>
<accession>A0ABT8E8Z6</accession>
<feature type="compositionally biased region" description="Polar residues" evidence="1">
    <location>
        <begin position="1"/>
        <end position="10"/>
    </location>
</feature>